<proteinExistence type="predicted"/>
<name>A0ACB8EF85_9SAUR</name>
<gene>
    <name evidence="1" type="ORF">K3G42_012617</name>
</gene>
<sequence length="146" mass="16691">MRLLLVSWLLLISRFWLFGPVSSSRAQMDVGGKRVHWTSWQPWICLCNLNKQARSRHLVAWPASIALPLKASLEAKEFWEEKPCSLQECVTCEPEECPDSSERSGWGPPWERFLPVDPHDSEIPLPPSLDTESYDSLPVVDDMGEE</sequence>
<dbReference type="EMBL" id="CM037629">
    <property type="protein sequence ID" value="KAH7990900.1"/>
    <property type="molecule type" value="Genomic_DNA"/>
</dbReference>
<evidence type="ECO:0000313" key="1">
    <source>
        <dbReference type="EMBL" id="KAH7990900.1"/>
    </source>
</evidence>
<organism evidence="1 2">
    <name type="scientific">Sphaerodactylus townsendi</name>
    <dbReference type="NCBI Taxonomy" id="933632"/>
    <lineage>
        <taxon>Eukaryota</taxon>
        <taxon>Metazoa</taxon>
        <taxon>Chordata</taxon>
        <taxon>Craniata</taxon>
        <taxon>Vertebrata</taxon>
        <taxon>Euteleostomi</taxon>
        <taxon>Lepidosauria</taxon>
        <taxon>Squamata</taxon>
        <taxon>Bifurcata</taxon>
        <taxon>Gekkota</taxon>
        <taxon>Sphaerodactylidae</taxon>
        <taxon>Sphaerodactylus</taxon>
    </lineage>
</organism>
<comment type="caution">
    <text evidence="1">The sequence shown here is derived from an EMBL/GenBank/DDBJ whole genome shotgun (WGS) entry which is preliminary data.</text>
</comment>
<accession>A0ACB8EF85</accession>
<dbReference type="Proteomes" id="UP000827872">
    <property type="component" value="Linkage Group LG16"/>
</dbReference>
<keyword evidence="2" id="KW-1185">Reference proteome</keyword>
<reference evidence="1" key="1">
    <citation type="submission" date="2021-08" db="EMBL/GenBank/DDBJ databases">
        <title>The first chromosome-level gecko genome reveals the dynamic sex chromosomes of Neotropical dwarf geckos (Sphaerodactylidae: Sphaerodactylus).</title>
        <authorList>
            <person name="Pinto B.J."/>
            <person name="Keating S.E."/>
            <person name="Gamble T."/>
        </authorList>
    </citation>
    <scope>NUCLEOTIDE SEQUENCE</scope>
    <source>
        <strain evidence="1">TG3544</strain>
    </source>
</reference>
<protein>
    <submittedName>
        <fullName evidence="1">Uncharacterized protein</fullName>
    </submittedName>
</protein>
<evidence type="ECO:0000313" key="2">
    <source>
        <dbReference type="Proteomes" id="UP000827872"/>
    </source>
</evidence>